<proteinExistence type="predicted"/>
<evidence type="ECO:0000313" key="1">
    <source>
        <dbReference type="EMBL" id="KAL2822346.1"/>
    </source>
</evidence>
<organism evidence="1 2">
    <name type="scientific">Aspergillus cavernicola</name>
    <dbReference type="NCBI Taxonomy" id="176166"/>
    <lineage>
        <taxon>Eukaryota</taxon>
        <taxon>Fungi</taxon>
        <taxon>Dikarya</taxon>
        <taxon>Ascomycota</taxon>
        <taxon>Pezizomycotina</taxon>
        <taxon>Eurotiomycetes</taxon>
        <taxon>Eurotiomycetidae</taxon>
        <taxon>Eurotiales</taxon>
        <taxon>Aspergillaceae</taxon>
        <taxon>Aspergillus</taxon>
        <taxon>Aspergillus subgen. Nidulantes</taxon>
    </lineage>
</organism>
<reference evidence="1 2" key="1">
    <citation type="submission" date="2024-07" db="EMBL/GenBank/DDBJ databases">
        <title>Section-level genome sequencing and comparative genomics of Aspergillus sections Usti and Cavernicolus.</title>
        <authorList>
            <consortium name="Lawrence Berkeley National Laboratory"/>
            <person name="Nybo J.L."/>
            <person name="Vesth T.C."/>
            <person name="Theobald S."/>
            <person name="Frisvad J.C."/>
            <person name="Larsen T.O."/>
            <person name="Kjaerboelling I."/>
            <person name="Rothschild-Mancinelli K."/>
            <person name="Lyhne E.K."/>
            <person name="Kogle M.E."/>
            <person name="Barry K."/>
            <person name="Clum A."/>
            <person name="Na H."/>
            <person name="Ledsgaard L."/>
            <person name="Lin J."/>
            <person name="Lipzen A."/>
            <person name="Kuo A."/>
            <person name="Riley R."/>
            <person name="Mondo S."/>
            <person name="LaButti K."/>
            <person name="Haridas S."/>
            <person name="Pangalinan J."/>
            <person name="Salamov A.A."/>
            <person name="Simmons B.A."/>
            <person name="Magnuson J.K."/>
            <person name="Chen J."/>
            <person name="Drula E."/>
            <person name="Henrissat B."/>
            <person name="Wiebenga A."/>
            <person name="Lubbers R.J."/>
            <person name="Gomes A.C."/>
            <person name="Makela M.R."/>
            <person name="Stajich J."/>
            <person name="Grigoriev I.V."/>
            <person name="Mortensen U.H."/>
            <person name="De vries R.P."/>
            <person name="Baker S.E."/>
            <person name="Andersen M.R."/>
        </authorList>
    </citation>
    <scope>NUCLEOTIDE SEQUENCE [LARGE SCALE GENOMIC DNA]</scope>
    <source>
        <strain evidence="1 2">CBS 600.67</strain>
    </source>
</reference>
<keyword evidence="2" id="KW-1185">Reference proteome</keyword>
<gene>
    <name evidence="1" type="ORF">BDW59DRAFT_149514</name>
</gene>
<name>A0ABR4I3L3_9EURO</name>
<evidence type="ECO:0000313" key="2">
    <source>
        <dbReference type="Proteomes" id="UP001610335"/>
    </source>
</evidence>
<accession>A0ABR4I3L3</accession>
<dbReference type="EMBL" id="JBFXLS010000058">
    <property type="protein sequence ID" value="KAL2822346.1"/>
    <property type="molecule type" value="Genomic_DNA"/>
</dbReference>
<comment type="caution">
    <text evidence="1">The sequence shown here is derived from an EMBL/GenBank/DDBJ whole genome shotgun (WGS) entry which is preliminary data.</text>
</comment>
<dbReference type="Proteomes" id="UP001610335">
    <property type="component" value="Unassembled WGS sequence"/>
</dbReference>
<sequence length="77" mass="8583">MRKREPIYLAISRVCACMIQGSLGKRLEPPAACPLARLGPEEQQEGRTPLGLVWRRLAVSRLSPPDFALLLFLLKIA</sequence>
<protein>
    <submittedName>
        <fullName evidence="1">Uncharacterized protein</fullName>
    </submittedName>
</protein>